<dbReference type="Proteomes" id="UP000070366">
    <property type="component" value="Unassembled WGS sequence"/>
</dbReference>
<dbReference type="Pfam" id="PF13407">
    <property type="entry name" value="Peripla_BP_4"/>
    <property type="match status" value="1"/>
</dbReference>
<comment type="caution">
    <text evidence="6">The sequence shown here is derived from an EMBL/GenBank/DDBJ whole genome shotgun (WGS) entry which is preliminary data.</text>
</comment>
<comment type="subcellular location">
    <subcellularLocation>
        <location evidence="1">Cell envelope</location>
    </subcellularLocation>
</comment>
<dbReference type="AlphaFoldDB" id="A0A136Q6A6"/>
<sequence>MKKFSLIAVALFMAIALVACSAVTTDSPAAAEPSAPAEQSTEASAEAPAAEGAIKIGVSVADQSNPFYIEILDGMESAVQGDDQLIVMDAGFDAAKQITDIEDMIQQGVSVMMIDPVDSNGIQASLNACKAAGIPVVCYNSPVDDTSLVASTVATDNFMAGQLIGEALGKALEGKGQVVMLTYNVAQVCADRANGFKDALSKYPDIEIVEEQEIQPGVDTAMPVMENMLQAYPDLTGVFALNDPSAIGCAAAVDSAGKLGQIKIVGVDGSEDGMAAIKEGKMFASASQDPVEIGKQSIEIAYKVIAGETVEADIKVPSALVTAETMEAGE</sequence>
<accession>A0A136Q6A6</accession>
<dbReference type="InterPro" id="IPR028082">
    <property type="entry name" value="Peripla_BP_I"/>
</dbReference>
<evidence type="ECO:0000313" key="6">
    <source>
        <dbReference type="EMBL" id="KXK66208.1"/>
    </source>
</evidence>
<feature type="domain" description="Periplasmic binding protein" evidence="5">
    <location>
        <begin position="56"/>
        <end position="308"/>
    </location>
</feature>
<dbReference type="RefSeq" id="WP_066520388.1">
    <property type="nucleotide sequence ID" value="NZ_CABMOF010000003.1"/>
</dbReference>
<name>A0A136Q6A6_9FIRM</name>
<proteinExistence type="inferred from homology"/>
<dbReference type="KEGG" id="cmiu:B1H56_01695"/>
<feature type="chain" id="PRO_5039705493" evidence="4">
    <location>
        <begin position="22"/>
        <end position="330"/>
    </location>
</feature>
<keyword evidence="7" id="KW-1185">Reference proteome</keyword>
<dbReference type="PROSITE" id="PS51257">
    <property type="entry name" value="PROKAR_LIPOPROTEIN"/>
    <property type="match status" value="1"/>
</dbReference>
<dbReference type="SUPFAM" id="SSF53822">
    <property type="entry name" value="Periplasmic binding protein-like I"/>
    <property type="match status" value="1"/>
</dbReference>
<feature type="signal peptide" evidence="4">
    <location>
        <begin position="1"/>
        <end position="21"/>
    </location>
</feature>
<dbReference type="PANTHER" id="PTHR46847">
    <property type="entry name" value="D-ALLOSE-BINDING PERIPLASMIC PROTEIN-RELATED"/>
    <property type="match status" value="1"/>
</dbReference>
<protein>
    <submittedName>
        <fullName evidence="6">Sugar-binding domain protein</fullName>
    </submittedName>
</protein>
<organism evidence="6 7">
    <name type="scientific">Christensenella minuta</name>
    <dbReference type="NCBI Taxonomy" id="626937"/>
    <lineage>
        <taxon>Bacteria</taxon>
        <taxon>Bacillati</taxon>
        <taxon>Bacillota</taxon>
        <taxon>Clostridia</taxon>
        <taxon>Christensenellales</taxon>
        <taxon>Christensenellaceae</taxon>
        <taxon>Christensenella</taxon>
    </lineage>
</organism>
<dbReference type="CDD" id="cd19971">
    <property type="entry name" value="PBP1_ABC_sugar_binding-like"/>
    <property type="match status" value="1"/>
</dbReference>
<dbReference type="OrthoDB" id="2061242at2"/>
<dbReference type="PANTHER" id="PTHR46847:SF1">
    <property type="entry name" value="D-ALLOSE-BINDING PERIPLASMIC PROTEIN-RELATED"/>
    <property type="match status" value="1"/>
</dbReference>
<dbReference type="InterPro" id="IPR025997">
    <property type="entry name" value="SBP_2_dom"/>
</dbReference>
<evidence type="ECO:0000256" key="1">
    <source>
        <dbReference type="ARBA" id="ARBA00004196"/>
    </source>
</evidence>
<dbReference type="GO" id="GO:0030246">
    <property type="term" value="F:carbohydrate binding"/>
    <property type="evidence" value="ECO:0007669"/>
    <property type="project" value="UniProtKB-ARBA"/>
</dbReference>
<dbReference type="STRING" id="626937.HMPREF3293_00944"/>
<evidence type="ECO:0000256" key="3">
    <source>
        <dbReference type="ARBA" id="ARBA00022729"/>
    </source>
</evidence>
<dbReference type="GO" id="GO:0030313">
    <property type="term" value="C:cell envelope"/>
    <property type="evidence" value="ECO:0007669"/>
    <property type="project" value="UniProtKB-SubCell"/>
</dbReference>
<dbReference type="EMBL" id="LSZW01000047">
    <property type="protein sequence ID" value="KXK66208.1"/>
    <property type="molecule type" value="Genomic_DNA"/>
</dbReference>
<evidence type="ECO:0000256" key="4">
    <source>
        <dbReference type="SAM" id="SignalP"/>
    </source>
</evidence>
<reference evidence="7" key="1">
    <citation type="submission" date="2016-02" db="EMBL/GenBank/DDBJ databases">
        <authorList>
            <person name="Mitreva M."/>
            <person name="Pepin K.H."/>
            <person name="Mihindukulasuriya K.A."/>
            <person name="Fulton R."/>
            <person name="Fronick C."/>
            <person name="O'Laughlin M."/>
            <person name="Miner T."/>
            <person name="Herter B."/>
            <person name="Rosa B.A."/>
            <person name="Cordes M."/>
            <person name="Tomlinson C."/>
            <person name="Wollam A."/>
            <person name="Palsikar V.B."/>
            <person name="Mardis E.R."/>
            <person name="Wilson R.K."/>
        </authorList>
    </citation>
    <scope>NUCLEOTIDE SEQUENCE [LARGE SCALE GENOMIC DNA]</scope>
    <source>
        <strain evidence="7">DSM 22607</strain>
    </source>
</reference>
<evidence type="ECO:0000259" key="5">
    <source>
        <dbReference type="Pfam" id="PF13407"/>
    </source>
</evidence>
<dbReference type="Gene3D" id="3.40.50.2300">
    <property type="match status" value="2"/>
</dbReference>
<comment type="similarity">
    <text evidence="2">Belongs to the bacterial solute-binding protein 2 family.</text>
</comment>
<evidence type="ECO:0000256" key="2">
    <source>
        <dbReference type="ARBA" id="ARBA00007639"/>
    </source>
</evidence>
<evidence type="ECO:0000313" key="7">
    <source>
        <dbReference type="Proteomes" id="UP000070366"/>
    </source>
</evidence>
<gene>
    <name evidence="6" type="ORF">HMPREF3293_00944</name>
</gene>
<keyword evidence="3 4" id="KW-0732">Signal</keyword>